<evidence type="ECO:0000259" key="10">
    <source>
        <dbReference type="PROSITE" id="PS50157"/>
    </source>
</evidence>
<keyword evidence="5" id="KW-0805">Transcription regulation</keyword>
<keyword evidence="2" id="KW-0479">Metal-binding</keyword>
<feature type="compositionally biased region" description="Acidic residues" evidence="9">
    <location>
        <begin position="8"/>
        <end position="23"/>
    </location>
</feature>
<dbReference type="PANTHER" id="PTHR46179">
    <property type="entry name" value="ZINC FINGER PROTEIN"/>
    <property type="match status" value="1"/>
</dbReference>
<evidence type="ECO:0000256" key="3">
    <source>
        <dbReference type="ARBA" id="ARBA00022771"/>
    </source>
</evidence>
<evidence type="ECO:0000256" key="2">
    <source>
        <dbReference type="ARBA" id="ARBA00022723"/>
    </source>
</evidence>
<dbReference type="AlphaFoldDB" id="A0A4Z0AAZ5"/>
<evidence type="ECO:0000256" key="7">
    <source>
        <dbReference type="ARBA" id="ARBA00023242"/>
    </source>
</evidence>
<dbReference type="PANTHER" id="PTHR46179:SF13">
    <property type="entry name" value="C2H2-TYPE DOMAIN-CONTAINING PROTEIN"/>
    <property type="match status" value="1"/>
</dbReference>
<evidence type="ECO:0000256" key="4">
    <source>
        <dbReference type="ARBA" id="ARBA00022833"/>
    </source>
</evidence>
<feature type="region of interest" description="Disordered" evidence="9">
    <location>
        <begin position="95"/>
        <end position="133"/>
    </location>
</feature>
<keyword evidence="12" id="KW-1185">Reference proteome</keyword>
<evidence type="ECO:0000313" key="12">
    <source>
        <dbReference type="Proteomes" id="UP000298061"/>
    </source>
</evidence>
<dbReference type="GO" id="GO:0005634">
    <property type="term" value="C:nucleus"/>
    <property type="evidence" value="ECO:0007669"/>
    <property type="project" value="UniProtKB-SubCell"/>
</dbReference>
<evidence type="ECO:0000313" key="11">
    <source>
        <dbReference type="EMBL" id="TFY83517.1"/>
    </source>
</evidence>
<proteinExistence type="predicted"/>
<name>A0A4Z0AAZ5_9AGAM</name>
<evidence type="ECO:0000256" key="5">
    <source>
        <dbReference type="ARBA" id="ARBA00023015"/>
    </source>
</evidence>
<accession>A0A4Z0AAZ5</accession>
<dbReference type="InterPro" id="IPR051061">
    <property type="entry name" value="Zinc_finger_trans_reg"/>
</dbReference>
<comment type="caution">
    <text evidence="11">The sequence shown here is derived from an EMBL/GenBank/DDBJ whole genome shotgun (WGS) entry which is preliminary data.</text>
</comment>
<dbReference type="SMART" id="SM00355">
    <property type="entry name" value="ZnF_C2H2"/>
    <property type="match status" value="3"/>
</dbReference>
<evidence type="ECO:0000256" key="9">
    <source>
        <dbReference type="SAM" id="MobiDB-lite"/>
    </source>
</evidence>
<dbReference type="GO" id="GO:0006357">
    <property type="term" value="P:regulation of transcription by RNA polymerase II"/>
    <property type="evidence" value="ECO:0007669"/>
    <property type="project" value="TreeGrafter"/>
</dbReference>
<comment type="subcellular location">
    <subcellularLocation>
        <location evidence="1">Nucleus</location>
    </subcellularLocation>
</comment>
<keyword evidence="7" id="KW-0539">Nucleus</keyword>
<protein>
    <recommendedName>
        <fullName evidence="10">C2H2-type domain-containing protein</fullName>
    </recommendedName>
</protein>
<evidence type="ECO:0000256" key="6">
    <source>
        <dbReference type="ARBA" id="ARBA00023163"/>
    </source>
</evidence>
<reference evidence="11 12" key="1">
    <citation type="submission" date="2019-02" db="EMBL/GenBank/DDBJ databases">
        <title>Genome sequencing of the rare red list fungi Hericium alpestre (H. flagellum).</title>
        <authorList>
            <person name="Buettner E."/>
            <person name="Kellner H."/>
        </authorList>
    </citation>
    <scope>NUCLEOTIDE SEQUENCE [LARGE SCALE GENOMIC DNA]</scope>
    <source>
        <strain evidence="11 12">DSM 108284</strain>
    </source>
</reference>
<keyword evidence="6" id="KW-0804">Transcription</keyword>
<organism evidence="11 12">
    <name type="scientific">Hericium alpestre</name>
    <dbReference type="NCBI Taxonomy" id="135208"/>
    <lineage>
        <taxon>Eukaryota</taxon>
        <taxon>Fungi</taxon>
        <taxon>Dikarya</taxon>
        <taxon>Basidiomycota</taxon>
        <taxon>Agaricomycotina</taxon>
        <taxon>Agaricomycetes</taxon>
        <taxon>Russulales</taxon>
        <taxon>Hericiaceae</taxon>
        <taxon>Hericium</taxon>
    </lineage>
</organism>
<dbReference type="PROSITE" id="PS00028">
    <property type="entry name" value="ZINC_FINGER_C2H2_1"/>
    <property type="match status" value="2"/>
</dbReference>
<sequence length="235" mass="26564">MKPREIEDTMQVDEGNDSGDEDEPPKKRRRGGELGRDWKCEEEGCEKDFKSKKALTTHHAITHLGRRDFVCSHASCGRAFGYKHLLLRHVARIHRKVTSSSSEEDEQADAEMSGTDGEGPAQEPETKGKPTVPVDIDAITGKAYEVRTQTASAHTLRCPYPEMRGLEDTLAQLAIPSDAEDAEMISWRRGGTDPCDYVFNRAYDLRRHLKAVHEVELEKEVVDAWAKRQRHRVAL</sequence>
<keyword evidence="4" id="KW-0862">Zinc</keyword>
<dbReference type="Gene3D" id="3.30.160.60">
    <property type="entry name" value="Classic Zinc Finger"/>
    <property type="match status" value="1"/>
</dbReference>
<keyword evidence="3 8" id="KW-0863">Zinc-finger</keyword>
<evidence type="ECO:0000256" key="1">
    <source>
        <dbReference type="ARBA" id="ARBA00004123"/>
    </source>
</evidence>
<feature type="domain" description="C2H2-type" evidence="10">
    <location>
        <begin position="38"/>
        <end position="68"/>
    </location>
</feature>
<dbReference type="InterPro" id="IPR036236">
    <property type="entry name" value="Znf_C2H2_sf"/>
</dbReference>
<dbReference type="OrthoDB" id="427030at2759"/>
<feature type="domain" description="C2H2-type" evidence="10">
    <location>
        <begin position="69"/>
        <end position="94"/>
    </location>
</feature>
<dbReference type="EMBL" id="SFCI01000024">
    <property type="protein sequence ID" value="TFY83517.1"/>
    <property type="molecule type" value="Genomic_DNA"/>
</dbReference>
<evidence type="ECO:0000256" key="8">
    <source>
        <dbReference type="PROSITE-ProRule" id="PRU00042"/>
    </source>
</evidence>
<dbReference type="PROSITE" id="PS50157">
    <property type="entry name" value="ZINC_FINGER_C2H2_2"/>
    <property type="match status" value="2"/>
</dbReference>
<dbReference type="SUPFAM" id="SSF57667">
    <property type="entry name" value="beta-beta-alpha zinc fingers"/>
    <property type="match status" value="1"/>
</dbReference>
<dbReference type="InterPro" id="IPR013087">
    <property type="entry name" value="Znf_C2H2_type"/>
</dbReference>
<feature type="region of interest" description="Disordered" evidence="9">
    <location>
        <begin position="1"/>
        <end position="37"/>
    </location>
</feature>
<gene>
    <name evidence="11" type="ORF">EWM64_g506</name>
</gene>
<dbReference type="GO" id="GO:0008270">
    <property type="term" value="F:zinc ion binding"/>
    <property type="evidence" value="ECO:0007669"/>
    <property type="project" value="UniProtKB-KW"/>
</dbReference>
<dbReference type="Proteomes" id="UP000298061">
    <property type="component" value="Unassembled WGS sequence"/>
</dbReference>
<dbReference type="STRING" id="135208.A0A4Z0AAZ5"/>